<evidence type="ECO:0000313" key="8">
    <source>
        <dbReference type="Proteomes" id="UP001589814"/>
    </source>
</evidence>
<gene>
    <name evidence="5 7" type="primary">lipB</name>
    <name evidence="7" type="ORF">ACFFHW_07805</name>
</gene>
<comment type="catalytic activity">
    <reaction evidence="5">
        <text>octanoyl-[ACP] + L-lysyl-[protein] = N(6)-octanoyl-L-lysyl-[protein] + holo-[ACP] + H(+)</text>
        <dbReference type="Rhea" id="RHEA:17665"/>
        <dbReference type="Rhea" id="RHEA-COMP:9636"/>
        <dbReference type="Rhea" id="RHEA-COMP:9685"/>
        <dbReference type="Rhea" id="RHEA-COMP:9752"/>
        <dbReference type="Rhea" id="RHEA-COMP:9928"/>
        <dbReference type="ChEBI" id="CHEBI:15378"/>
        <dbReference type="ChEBI" id="CHEBI:29969"/>
        <dbReference type="ChEBI" id="CHEBI:64479"/>
        <dbReference type="ChEBI" id="CHEBI:78463"/>
        <dbReference type="ChEBI" id="CHEBI:78809"/>
        <dbReference type="EC" id="2.3.1.181"/>
    </reaction>
</comment>
<dbReference type="InterPro" id="IPR020605">
    <property type="entry name" value="Octanoyltransferase_CS"/>
</dbReference>
<dbReference type="EC" id="2.3.1.181" evidence="5"/>
<evidence type="ECO:0000256" key="5">
    <source>
        <dbReference type="HAMAP-Rule" id="MF_00013"/>
    </source>
</evidence>
<keyword evidence="2 5" id="KW-0808">Transferase</keyword>
<dbReference type="Gene3D" id="3.30.930.10">
    <property type="entry name" value="Bira Bifunctional Protein, Domain 2"/>
    <property type="match status" value="1"/>
</dbReference>
<dbReference type="InterPro" id="IPR000544">
    <property type="entry name" value="Octanoyltransferase"/>
</dbReference>
<dbReference type="PANTHER" id="PTHR10993:SF7">
    <property type="entry name" value="LIPOYLTRANSFERASE 2, MITOCHONDRIAL-RELATED"/>
    <property type="match status" value="1"/>
</dbReference>
<dbReference type="PANTHER" id="PTHR10993">
    <property type="entry name" value="OCTANOYLTRANSFERASE"/>
    <property type="match status" value="1"/>
</dbReference>
<comment type="caution">
    <text evidence="7">The sequence shown here is derived from an EMBL/GenBank/DDBJ whole genome shotgun (WGS) entry which is preliminary data.</text>
</comment>
<comment type="pathway">
    <text evidence="1 5">Protein modification; protein lipoylation via endogenous pathway; protein N(6)-(lipoyl)lysine from octanoyl-[acyl-carrier-protein]: step 1/2.</text>
</comment>
<feature type="site" description="Lowers pKa of active site Cys" evidence="5">
    <location>
        <position position="137"/>
    </location>
</feature>
<evidence type="ECO:0000256" key="3">
    <source>
        <dbReference type="ARBA" id="ARBA00023315"/>
    </source>
</evidence>
<reference evidence="7 8" key="1">
    <citation type="submission" date="2024-09" db="EMBL/GenBank/DDBJ databases">
        <authorList>
            <person name="Sun Q."/>
            <person name="Mori K."/>
        </authorList>
    </citation>
    <scope>NUCLEOTIDE SEQUENCE [LARGE SCALE GENOMIC DNA]</scope>
    <source>
        <strain evidence="7 8">CCM 7415</strain>
    </source>
</reference>
<evidence type="ECO:0000313" key="7">
    <source>
        <dbReference type="EMBL" id="MFC0267891.1"/>
    </source>
</evidence>
<dbReference type="SUPFAM" id="SSF55681">
    <property type="entry name" value="Class II aaRS and biotin synthetases"/>
    <property type="match status" value="1"/>
</dbReference>
<dbReference type="InterPro" id="IPR045864">
    <property type="entry name" value="aa-tRNA-synth_II/BPL/LPL"/>
</dbReference>
<feature type="binding site" evidence="5">
    <location>
        <begin position="140"/>
        <end position="142"/>
    </location>
    <ligand>
        <name>substrate</name>
    </ligand>
</feature>
<feature type="binding site" evidence="5">
    <location>
        <begin position="73"/>
        <end position="80"/>
    </location>
    <ligand>
        <name>substrate</name>
    </ligand>
</feature>
<dbReference type="EMBL" id="JBHLVX010000027">
    <property type="protein sequence ID" value="MFC0267891.1"/>
    <property type="molecule type" value="Genomic_DNA"/>
</dbReference>
<evidence type="ECO:0000256" key="2">
    <source>
        <dbReference type="ARBA" id="ARBA00022679"/>
    </source>
</evidence>
<dbReference type="RefSeq" id="WP_019953087.1">
    <property type="nucleotide sequence ID" value="NZ_JBHLVX010000027.1"/>
</dbReference>
<dbReference type="CDD" id="cd16444">
    <property type="entry name" value="LipB"/>
    <property type="match status" value="1"/>
</dbReference>
<protein>
    <recommendedName>
        <fullName evidence="5">Octanoyltransferase</fullName>
        <ecNumber evidence="5">2.3.1.181</ecNumber>
    </recommendedName>
    <alternativeName>
        <fullName evidence="5">Lipoate-protein ligase B</fullName>
    </alternativeName>
    <alternativeName>
        <fullName evidence="5">Lipoyl/octanoyl transferase</fullName>
    </alternativeName>
    <alternativeName>
        <fullName evidence="5">Octanoyl-[acyl-carrier-protein]-protein N-octanoyltransferase</fullName>
    </alternativeName>
</protein>
<comment type="function">
    <text evidence="4 5">Catalyzes the transfer of endogenously produced octanoic acid from octanoyl-acyl-carrier-protein onto the lipoyl domains of lipoate-dependent enzymes. Lipoyl-ACP can also act as a substrate although octanoyl-ACP is likely to be the physiological substrate.</text>
</comment>
<dbReference type="Pfam" id="PF21948">
    <property type="entry name" value="LplA-B_cat"/>
    <property type="match status" value="1"/>
</dbReference>
<comment type="subcellular location">
    <subcellularLocation>
        <location evidence="5">Cytoplasm</location>
    </subcellularLocation>
</comment>
<evidence type="ECO:0000256" key="4">
    <source>
        <dbReference type="ARBA" id="ARBA00024732"/>
    </source>
</evidence>
<dbReference type="GO" id="GO:0033819">
    <property type="term" value="F:lipoyl(octanoyl) transferase activity"/>
    <property type="evidence" value="ECO:0007669"/>
    <property type="project" value="UniProtKB-EC"/>
</dbReference>
<keyword evidence="8" id="KW-1185">Reference proteome</keyword>
<dbReference type="NCBIfam" id="TIGR00214">
    <property type="entry name" value="lipB"/>
    <property type="match status" value="1"/>
</dbReference>
<comment type="similarity">
    <text evidence="5">Belongs to the LipB family.</text>
</comment>
<feature type="active site" description="Acyl-thioester intermediate" evidence="5">
    <location>
        <position position="171"/>
    </location>
</feature>
<evidence type="ECO:0000256" key="1">
    <source>
        <dbReference type="ARBA" id="ARBA00004821"/>
    </source>
</evidence>
<dbReference type="InterPro" id="IPR004143">
    <property type="entry name" value="BPL_LPL_catalytic"/>
</dbReference>
<feature type="domain" description="BPL/LPL catalytic" evidence="6">
    <location>
        <begin position="34"/>
        <end position="210"/>
    </location>
</feature>
<comment type="miscellaneous">
    <text evidence="5">In the reaction, the free carboxyl group of octanoic acid is attached via an amide linkage to the epsilon-amino group of a specific lysine residue of lipoyl domains of lipoate-dependent enzymes.</text>
</comment>
<sequence>MATADSGIEVYRLGRRGYRDVWEAMRRFTDERDATTRDQIWLVEHSPVFTQGRAGRAEHLLRHSAIELVQSDRGGQVTYHGPGQLILYPLIDIKRRGLGVRAMVSALENAVIDVLAAHQMTAVARPDAPGVYVDGAKIASLGLRIRRGSSYHGVAFNVDMDLTPFDDINPCGLAGMKMTQLRDLVRPRPDIEREAGRLLGAFAARLGDPELFEQAGEPEALAHFSGSTGFTP</sequence>
<dbReference type="PROSITE" id="PS51733">
    <property type="entry name" value="BPL_LPL_CATALYTIC"/>
    <property type="match status" value="1"/>
</dbReference>
<name>A0ABV6G390_9GAMM</name>
<keyword evidence="3 5" id="KW-0012">Acyltransferase</keyword>
<proteinExistence type="inferred from homology"/>
<dbReference type="PROSITE" id="PS01313">
    <property type="entry name" value="LIPB"/>
    <property type="match status" value="1"/>
</dbReference>
<feature type="binding site" evidence="5">
    <location>
        <begin position="153"/>
        <end position="155"/>
    </location>
    <ligand>
        <name>substrate</name>
    </ligand>
</feature>
<keyword evidence="5" id="KW-0963">Cytoplasm</keyword>
<dbReference type="Proteomes" id="UP001589814">
    <property type="component" value="Unassembled WGS sequence"/>
</dbReference>
<evidence type="ECO:0000259" key="6">
    <source>
        <dbReference type="PROSITE" id="PS51733"/>
    </source>
</evidence>
<dbReference type="NCBIfam" id="NF010922">
    <property type="entry name" value="PRK14342.1"/>
    <property type="match status" value="1"/>
</dbReference>
<organism evidence="7 8">
    <name type="scientific">Kushneria aurantia</name>
    <dbReference type="NCBI Taxonomy" id="504092"/>
    <lineage>
        <taxon>Bacteria</taxon>
        <taxon>Pseudomonadati</taxon>
        <taxon>Pseudomonadota</taxon>
        <taxon>Gammaproteobacteria</taxon>
        <taxon>Oceanospirillales</taxon>
        <taxon>Halomonadaceae</taxon>
        <taxon>Kushneria</taxon>
    </lineage>
</organism>
<accession>A0ABV6G390</accession>
<dbReference type="HAMAP" id="MF_00013">
    <property type="entry name" value="LipB"/>
    <property type="match status" value="1"/>
</dbReference>